<dbReference type="Proteomes" id="UP000499080">
    <property type="component" value="Unassembled WGS sequence"/>
</dbReference>
<comment type="caution">
    <text evidence="2">The sequence shown here is derived from an EMBL/GenBank/DDBJ whole genome shotgun (WGS) entry which is preliminary data.</text>
</comment>
<dbReference type="AlphaFoldDB" id="A0A4Y2WAW8"/>
<name>A0A4Y2WAW8_ARAVE</name>
<evidence type="ECO:0008006" key="4">
    <source>
        <dbReference type="Google" id="ProtNLM"/>
    </source>
</evidence>
<protein>
    <recommendedName>
        <fullName evidence="4">Pre-C2HC domain-containing protein</fullName>
    </recommendedName>
</protein>
<keyword evidence="3" id="KW-1185">Reference proteome</keyword>
<evidence type="ECO:0000313" key="2">
    <source>
        <dbReference type="EMBL" id="GBO33668.1"/>
    </source>
</evidence>
<feature type="compositionally biased region" description="Polar residues" evidence="1">
    <location>
        <begin position="172"/>
        <end position="183"/>
    </location>
</feature>
<dbReference type="OrthoDB" id="7480986at2759"/>
<reference evidence="2 3" key="1">
    <citation type="journal article" date="2019" name="Sci. Rep.">
        <title>Orb-weaving spider Araneus ventricosus genome elucidates the spidroin gene catalogue.</title>
        <authorList>
            <person name="Kono N."/>
            <person name="Nakamura H."/>
            <person name="Ohtoshi R."/>
            <person name="Moran D.A.P."/>
            <person name="Shinohara A."/>
            <person name="Yoshida Y."/>
            <person name="Fujiwara M."/>
            <person name="Mori M."/>
            <person name="Tomita M."/>
            <person name="Arakawa K."/>
        </authorList>
    </citation>
    <scope>NUCLEOTIDE SEQUENCE [LARGE SCALE GENOMIC DNA]</scope>
</reference>
<feature type="region of interest" description="Disordered" evidence="1">
    <location>
        <begin position="171"/>
        <end position="190"/>
    </location>
</feature>
<sequence length="322" mass="37112">MMEDEEESAKHVRLCAYNDSDMGDIEPPSTLAVPGSSCEHCFEKLRLESEMVKSRVILEGLFNLITMVEQDYYHPVDDSQEYKNCCAEYKAIETGLENLRGKRNFIPICVELNCEIRKIESDIEDKMRDIEYNSPNRRKIAKARNLFNSPENVIEISNKYEVLNSEEINETIEVNDNSDNSKQAAEEDEKVEKSKIPPIMLKYVKNYVDILDVIRIACGTIENKFGNAYIKIYTISIVQSTLKEKGFGYYLVHPMDKRSLKVVIKYLPLDNDTDEIKICLKNHGFVIGKVARITQFRTRQPLPFFLVEVGKSEISTKPEKNL</sequence>
<organism evidence="2 3">
    <name type="scientific">Araneus ventricosus</name>
    <name type="common">Orbweaver spider</name>
    <name type="synonym">Epeira ventricosa</name>
    <dbReference type="NCBI Taxonomy" id="182803"/>
    <lineage>
        <taxon>Eukaryota</taxon>
        <taxon>Metazoa</taxon>
        <taxon>Ecdysozoa</taxon>
        <taxon>Arthropoda</taxon>
        <taxon>Chelicerata</taxon>
        <taxon>Arachnida</taxon>
        <taxon>Araneae</taxon>
        <taxon>Araneomorphae</taxon>
        <taxon>Entelegynae</taxon>
        <taxon>Araneoidea</taxon>
        <taxon>Araneidae</taxon>
        <taxon>Araneus</taxon>
    </lineage>
</organism>
<gene>
    <name evidence="2" type="ORF">AVEN_162447_1</name>
</gene>
<evidence type="ECO:0000256" key="1">
    <source>
        <dbReference type="SAM" id="MobiDB-lite"/>
    </source>
</evidence>
<evidence type="ECO:0000313" key="3">
    <source>
        <dbReference type="Proteomes" id="UP000499080"/>
    </source>
</evidence>
<proteinExistence type="predicted"/>
<accession>A0A4Y2WAW8</accession>
<dbReference type="EMBL" id="BGPR01057323">
    <property type="protein sequence ID" value="GBO33668.1"/>
    <property type="molecule type" value="Genomic_DNA"/>
</dbReference>